<keyword evidence="3" id="KW-1185">Reference proteome</keyword>
<keyword evidence="1" id="KW-0472">Membrane</keyword>
<accession>A0A1G7HYY4</accession>
<feature type="transmembrane region" description="Helical" evidence="1">
    <location>
        <begin position="36"/>
        <end position="57"/>
    </location>
</feature>
<keyword evidence="1" id="KW-0812">Transmembrane</keyword>
<dbReference type="RefSeq" id="WP_091152840.1">
    <property type="nucleotide sequence ID" value="NZ_FNAI01000012.1"/>
</dbReference>
<dbReference type="STRING" id="1391627.SAMN05216464_11273"/>
<evidence type="ECO:0000256" key="1">
    <source>
        <dbReference type="SAM" id="Phobius"/>
    </source>
</evidence>
<dbReference type="EMBL" id="FNAI01000012">
    <property type="protein sequence ID" value="SDF05344.1"/>
    <property type="molecule type" value="Genomic_DNA"/>
</dbReference>
<evidence type="ECO:0008006" key="4">
    <source>
        <dbReference type="Google" id="ProtNLM"/>
    </source>
</evidence>
<reference evidence="2 3" key="1">
    <citation type="submission" date="2016-10" db="EMBL/GenBank/DDBJ databases">
        <authorList>
            <person name="de Groot N.N."/>
        </authorList>
    </citation>
    <scope>NUCLEOTIDE SEQUENCE [LARGE SCALE GENOMIC DNA]</scope>
    <source>
        <strain evidence="2 3">47C3B</strain>
    </source>
</reference>
<evidence type="ECO:0000313" key="2">
    <source>
        <dbReference type="EMBL" id="SDF05344.1"/>
    </source>
</evidence>
<sequence length="92" mass="10414">MSIKTIIILVIAVLLTVVLMQNTDSVSFTFLFSHFYVSKLMLLAIVAVVAFILGILVGRPKKAKYDIEAYHDSIHQKENPNTLSDEDRDYIN</sequence>
<name>A0A1G7HYY4_9SPHI</name>
<gene>
    <name evidence="2" type="ORF">SAMN05216464_11273</name>
</gene>
<dbReference type="AlphaFoldDB" id="A0A1G7HYY4"/>
<protein>
    <recommendedName>
        <fullName evidence="4">Lipopolysaccharide assembly protein A domain-containing protein</fullName>
    </recommendedName>
</protein>
<organism evidence="2 3">
    <name type="scientific">Mucilaginibacter pineti</name>
    <dbReference type="NCBI Taxonomy" id="1391627"/>
    <lineage>
        <taxon>Bacteria</taxon>
        <taxon>Pseudomonadati</taxon>
        <taxon>Bacteroidota</taxon>
        <taxon>Sphingobacteriia</taxon>
        <taxon>Sphingobacteriales</taxon>
        <taxon>Sphingobacteriaceae</taxon>
        <taxon>Mucilaginibacter</taxon>
    </lineage>
</organism>
<keyword evidence="1" id="KW-1133">Transmembrane helix</keyword>
<dbReference type="OrthoDB" id="798432at2"/>
<evidence type="ECO:0000313" key="3">
    <source>
        <dbReference type="Proteomes" id="UP000199072"/>
    </source>
</evidence>
<dbReference type="Proteomes" id="UP000199072">
    <property type="component" value="Unassembled WGS sequence"/>
</dbReference>
<proteinExistence type="predicted"/>